<evidence type="ECO:0000256" key="10">
    <source>
        <dbReference type="ARBA" id="ARBA00030308"/>
    </source>
</evidence>
<dbReference type="EMBL" id="JBHRTO010000001">
    <property type="protein sequence ID" value="MFC3180672.1"/>
    <property type="molecule type" value="Genomic_DNA"/>
</dbReference>
<evidence type="ECO:0000313" key="15">
    <source>
        <dbReference type="Proteomes" id="UP001595547"/>
    </source>
</evidence>
<dbReference type="InterPro" id="IPR013024">
    <property type="entry name" value="GGCT-like"/>
</dbReference>
<evidence type="ECO:0000256" key="3">
    <source>
        <dbReference type="ARBA" id="ARBA00012453"/>
    </source>
</evidence>
<comment type="catalytic activity">
    <reaction evidence="12">
        <text>ADP-D-ribose + H2O = D-ribose 5-phosphate + AMP + 2 H(+)</text>
        <dbReference type="Rhea" id="RHEA:10412"/>
        <dbReference type="ChEBI" id="CHEBI:15377"/>
        <dbReference type="ChEBI" id="CHEBI:15378"/>
        <dbReference type="ChEBI" id="CHEBI:57967"/>
        <dbReference type="ChEBI" id="CHEBI:78346"/>
        <dbReference type="ChEBI" id="CHEBI:456215"/>
        <dbReference type="EC" id="3.6.1.13"/>
    </reaction>
</comment>
<dbReference type="PANTHER" id="PTHR11839:SF5">
    <property type="entry name" value="ADP-RIBOSE PYROPHOSPHATASE"/>
    <property type="match status" value="1"/>
</dbReference>
<comment type="caution">
    <text evidence="14">The sequence shown here is derived from an EMBL/GenBank/DDBJ whole genome shotgun (WGS) entry which is preliminary data.</text>
</comment>
<evidence type="ECO:0000313" key="14">
    <source>
        <dbReference type="EMBL" id="MFC3180672.1"/>
    </source>
</evidence>
<sequence>MGRETLVLSGSYFFYGPLRDLDLLEQVLGRAVRVTAAWLPDHSVQGDMDAAFPVLLAQSGAQVAGVVLAGVSAAEVARLEFFAAAVAATAQAMTVMQAEGAVDAQVFWRAGAGSGDAWLFEDWQRHFGAELRAMAGDVMALFGVKPAEAVAARRAQMLTRGASRVRAGQAAPTLLRYQAGQGDVAVAALREPYARFFAMEEVDVSFRRFDGSMSPQVTRAGFIACDAVTVLPYDPVRDRVLVVDQFRAGPYLRGDPQPWQIEAIAGRIDAGETPEDAARREAVEEAGLALDDLLPVASYYPSPGCSSEFLYSFVALTDLPDTAAGVFGVEGEAEDIRGHVIGFERLMALVASGEIGNAPTVLSALWLAQNRARLRKA</sequence>
<dbReference type="InterPro" id="IPR000086">
    <property type="entry name" value="NUDIX_hydrolase_dom"/>
</dbReference>
<name>A0ABV7IZU7_9RHOB</name>
<reference evidence="15" key="1">
    <citation type="journal article" date="2019" name="Int. J. Syst. Evol. Microbiol.">
        <title>The Global Catalogue of Microorganisms (GCM) 10K type strain sequencing project: providing services to taxonomists for standard genome sequencing and annotation.</title>
        <authorList>
            <consortium name="The Broad Institute Genomics Platform"/>
            <consortium name="The Broad Institute Genome Sequencing Center for Infectious Disease"/>
            <person name="Wu L."/>
            <person name="Ma J."/>
        </authorList>
    </citation>
    <scope>NUCLEOTIDE SEQUENCE [LARGE SCALE GENOMIC DNA]</scope>
    <source>
        <strain evidence="15">KCTC 52039</strain>
    </source>
</reference>
<dbReference type="PANTHER" id="PTHR11839">
    <property type="entry name" value="UDP/ADP-SUGAR PYROPHOSPHATASE"/>
    <property type="match status" value="1"/>
</dbReference>
<dbReference type="Proteomes" id="UP001595547">
    <property type="component" value="Unassembled WGS sequence"/>
</dbReference>
<dbReference type="CDD" id="cd24155">
    <property type="entry name" value="NUDIX_ADPRase"/>
    <property type="match status" value="1"/>
</dbReference>
<dbReference type="PROSITE" id="PS00893">
    <property type="entry name" value="NUDIX_BOX"/>
    <property type="match status" value="1"/>
</dbReference>
<dbReference type="Gene3D" id="3.10.490.10">
    <property type="entry name" value="Gamma-glutamyl cyclotransferase-like"/>
    <property type="match status" value="1"/>
</dbReference>
<evidence type="ECO:0000256" key="2">
    <source>
        <dbReference type="ARBA" id="ARBA00007482"/>
    </source>
</evidence>
<evidence type="ECO:0000256" key="5">
    <source>
        <dbReference type="ARBA" id="ARBA00022723"/>
    </source>
</evidence>
<dbReference type="EC" id="3.6.1.13" evidence="3"/>
<dbReference type="InterPro" id="IPR020084">
    <property type="entry name" value="NUDIX_hydrolase_CS"/>
</dbReference>
<accession>A0ABV7IZU7</accession>
<dbReference type="Pfam" id="PF06094">
    <property type="entry name" value="GGACT"/>
    <property type="match status" value="1"/>
</dbReference>
<gene>
    <name evidence="14" type="ORF">ACFOGH_06710</name>
</gene>
<comment type="cofactor">
    <cofactor evidence="1">
        <name>Mg(2+)</name>
        <dbReference type="ChEBI" id="CHEBI:18420"/>
    </cofactor>
</comment>
<feature type="domain" description="Nudix hydrolase" evidence="13">
    <location>
        <begin position="223"/>
        <end position="363"/>
    </location>
</feature>
<dbReference type="NCBIfam" id="TIGR00052">
    <property type="entry name" value="nudix-type nucleoside diphosphatase, YffH/AdpP family"/>
    <property type="match status" value="1"/>
</dbReference>
<evidence type="ECO:0000256" key="6">
    <source>
        <dbReference type="ARBA" id="ARBA00022801"/>
    </source>
</evidence>
<evidence type="ECO:0000256" key="11">
    <source>
        <dbReference type="ARBA" id="ARBA00033056"/>
    </source>
</evidence>
<keyword evidence="5" id="KW-0479">Metal-binding</keyword>
<dbReference type="InterPro" id="IPR004385">
    <property type="entry name" value="NDP_pyrophosphatase"/>
</dbReference>
<dbReference type="PROSITE" id="PS51462">
    <property type="entry name" value="NUDIX"/>
    <property type="match status" value="1"/>
</dbReference>
<proteinExistence type="inferred from homology"/>
<comment type="function">
    <text evidence="8">Acts on ADP-mannose and ADP-glucose as well as ADP-ribose. Prevents glycogen biosynthesis. The reaction catalyzed by this enzyme is a limiting step of the gluconeogenic process.</text>
</comment>
<evidence type="ECO:0000256" key="7">
    <source>
        <dbReference type="ARBA" id="ARBA00022842"/>
    </source>
</evidence>
<evidence type="ECO:0000259" key="13">
    <source>
        <dbReference type="PROSITE" id="PS51462"/>
    </source>
</evidence>
<evidence type="ECO:0000256" key="1">
    <source>
        <dbReference type="ARBA" id="ARBA00001946"/>
    </source>
</evidence>
<dbReference type="CDD" id="cd06661">
    <property type="entry name" value="GGCT_like"/>
    <property type="match status" value="1"/>
</dbReference>
<evidence type="ECO:0000256" key="8">
    <source>
        <dbReference type="ARBA" id="ARBA00025164"/>
    </source>
</evidence>
<protein>
    <recommendedName>
        <fullName evidence="4">ADP-ribose pyrophosphatase</fullName>
        <ecNumber evidence="3">3.6.1.13</ecNumber>
    </recommendedName>
    <alternativeName>
        <fullName evidence="9">ADP-ribose diphosphatase</fullName>
    </alternativeName>
    <alternativeName>
        <fullName evidence="11">ADP-ribose phosphohydrolase</fullName>
    </alternativeName>
    <alternativeName>
        <fullName evidence="10">Adenosine diphosphoribose pyrophosphatase</fullName>
    </alternativeName>
</protein>
<dbReference type="RefSeq" id="WP_380072297.1">
    <property type="nucleotide sequence ID" value="NZ_JBHRTO010000001.1"/>
</dbReference>
<dbReference type="Gene3D" id="3.90.79.10">
    <property type="entry name" value="Nucleoside Triphosphate Pyrophosphohydrolase"/>
    <property type="match status" value="1"/>
</dbReference>
<evidence type="ECO:0000256" key="4">
    <source>
        <dbReference type="ARBA" id="ARBA00013297"/>
    </source>
</evidence>
<keyword evidence="15" id="KW-1185">Reference proteome</keyword>
<dbReference type="Pfam" id="PF00293">
    <property type="entry name" value="NUDIX"/>
    <property type="match status" value="1"/>
</dbReference>
<evidence type="ECO:0000256" key="12">
    <source>
        <dbReference type="ARBA" id="ARBA00049546"/>
    </source>
</evidence>
<keyword evidence="7" id="KW-0460">Magnesium</keyword>
<organism evidence="14 15">
    <name type="scientific">Cypionkella sinensis</name>
    <dbReference type="NCBI Taxonomy" id="1756043"/>
    <lineage>
        <taxon>Bacteria</taxon>
        <taxon>Pseudomonadati</taxon>
        <taxon>Pseudomonadota</taxon>
        <taxon>Alphaproteobacteria</taxon>
        <taxon>Rhodobacterales</taxon>
        <taxon>Paracoccaceae</taxon>
        <taxon>Cypionkella</taxon>
    </lineage>
</organism>
<dbReference type="InterPro" id="IPR009288">
    <property type="entry name" value="AIG2-like_dom"/>
</dbReference>
<dbReference type="InterPro" id="IPR015797">
    <property type="entry name" value="NUDIX_hydrolase-like_dom_sf"/>
</dbReference>
<comment type="similarity">
    <text evidence="2">Belongs to the Nudix hydrolase family. NudF subfamily.</text>
</comment>
<keyword evidence="6" id="KW-0378">Hydrolase</keyword>
<evidence type="ECO:0000256" key="9">
    <source>
        <dbReference type="ARBA" id="ARBA00030162"/>
    </source>
</evidence>
<dbReference type="SUPFAM" id="SSF55811">
    <property type="entry name" value="Nudix"/>
    <property type="match status" value="1"/>
</dbReference>